<feature type="compositionally biased region" description="Basic and acidic residues" evidence="1">
    <location>
        <begin position="229"/>
        <end position="260"/>
    </location>
</feature>
<gene>
    <name evidence="2" type="ORF">WN51_02983</name>
</gene>
<dbReference type="OrthoDB" id="10584941at2759"/>
<feature type="compositionally biased region" description="Polar residues" evidence="1">
    <location>
        <begin position="214"/>
        <end position="224"/>
    </location>
</feature>
<proteinExistence type="predicted"/>
<name>A0A0N0BEG3_9HYME</name>
<dbReference type="Proteomes" id="UP000053105">
    <property type="component" value="Unassembled WGS sequence"/>
</dbReference>
<dbReference type="EMBL" id="KQ435828">
    <property type="protein sequence ID" value="KOX71838.1"/>
    <property type="molecule type" value="Genomic_DNA"/>
</dbReference>
<dbReference type="AlphaFoldDB" id="A0A0N0BEG3"/>
<sequence>MSSEQVVYKFDQESVAVALMSVLAETDAPYQTPPARIPPHRRTLCILGPPIPPTILANIITPKFQSHLPGVVRAKHSVITEGEIACEAKETLLLAGLLPVFTLEHGLRLRCVHVLASVRGSQHPGRHPSKAIDATRKESLTVDNDELKMEEKDDLGRGGGGWGRGRYYLGKLCQSYLRLKTEAGGWSPGDDNGDVKRPFEEAEGTPITDPGRTPATTDLETNQTEVEEEKEKEAKGEAGDGRKSKSRMRREAREWKENGKIKLPPPPEWGRRLSQRGDRDLRRRSEFLDYHEVTLDKFGSLLLCRLCEPHCFEPVSYRVCCSSERSKDIGSIWRLGIVRWMYSKPKGTNLIFGPTVQYYRGDNITTLAKQQPNPGLYRASVHLITSGRSCTDNIIASYSAYE</sequence>
<organism evidence="2 3">
    <name type="scientific">Melipona quadrifasciata</name>
    <dbReference type="NCBI Taxonomy" id="166423"/>
    <lineage>
        <taxon>Eukaryota</taxon>
        <taxon>Metazoa</taxon>
        <taxon>Ecdysozoa</taxon>
        <taxon>Arthropoda</taxon>
        <taxon>Hexapoda</taxon>
        <taxon>Insecta</taxon>
        <taxon>Pterygota</taxon>
        <taxon>Neoptera</taxon>
        <taxon>Endopterygota</taxon>
        <taxon>Hymenoptera</taxon>
        <taxon>Apocrita</taxon>
        <taxon>Aculeata</taxon>
        <taxon>Apoidea</taxon>
        <taxon>Anthophila</taxon>
        <taxon>Apidae</taxon>
        <taxon>Melipona</taxon>
    </lineage>
</organism>
<evidence type="ECO:0000313" key="3">
    <source>
        <dbReference type="Proteomes" id="UP000053105"/>
    </source>
</evidence>
<evidence type="ECO:0000313" key="2">
    <source>
        <dbReference type="EMBL" id="KOX71838.1"/>
    </source>
</evidence>
<feature type="region of interest" description="Disordered" evidence="1">
    <location>
        <begin position="183"/>
        <end position="276"/>
    </location>
</feature>
<accession>A0A0N0BEG3</accession>
<reference evidence="2 3" key="1">
    <citation type="submission" date="2015-07" db="EMBL/GenBank/DDBJ databases">
        <title>The genome of Melipona quadrifasciata.</title>
        <authorList>
            <person name="Pan H."/>
            <person name="Kapheim K."/>
        </authorList>
    </citation>
    <scope>NUCLEOTIDE SEQUENCE [LARGE SCALE GENOMIC DNA]</scope>
    <source>
        <strain evidence="2">0111107301</strain>
        <tissue evidence="2">Whole body</tissue>
    </source>
</reference>
<evidence type="ECO:0000256" key="1">
    <source>
        <dbReference type="SAM" id="MobiDB-lite"/>
    </source>
</evidence>
<protein>
    <submittedName>
        <fullName evidence="2">Uncharacterized protein</fullName>
    </submittedName>
</protein>
<keyword evidence="3" id="KW-1185">Reference proteome</keyword>